<dbReference type="GO" id="GO:0008934">
    <property type="term" value="F:inositol monophosphate 1-phosphatase activity"/>
    <property type="evidence" value="ECO:0007669"/>
    <property type="project" value="TreeGrafter"/>
</dbReference>
<dbReference type="PANTHER" id="PTHR20854:SF4">
    <property type="entry name" value="INOSITOL-1-MONOPHOSPHATASE-RELATED"/>
    <property type="match status" value="1"/>
</dbReference>
<dbReference type="GO" id="GO:0046872">
    <property type="term" value="F:metal ion binding"/>
    <property type="evidence" value="ECO:0007669"/>
    <property type="project" value="UniProtKB-KW"/>
</dbReference>
<evidence type="ECO:0000256" key="3">
    <source>
        <dbReference type="ARBA" id="ARBA00022842"/>
    </source>
</evidence>
<keyword evidence="6" id="KW-1185">Reference proteome</keyword>
<dbReference type="GO" id="GO:0007165">
    <property type="term" value="P:signal transduction"/>
    <property type="evidence" value="ECO:0007669"/>
    <property type="project" value="TreeGrafter"/>
</dbReference>
<dbReference type="InterPro" id="IPR020550">
    <property type="entry name" value="Inositol_monophosphatase_CS"/>
</dbReference>
<dbReference type="Pfam" id="PF00459">
    <property type="entry name" value="Inositol_P"/>
    <property type="match status" value="1"/>
</dbReference>
<feature type="binding site" evidence="4">
    <location>
        <position position="210"/>
    </location>
    <ligand>
        <name>Mg(2+)</name>
        <dbReference type="ChEBI" id="CHEBI:18420"/>
        <label>1</label>
        <note>catalytic</note>
    </ligand>
</feature>
<evidence type="ECO:0000256" key="2">
    <source>
        <dbReference type="ARBA" id="ARBA00022723"/>
    </source>
</evidence>
<reference evidence="5 6" key="1">
    <citation type="submission" date="2019-11" db="EMBL/GenBank/DDBJ databases">
        <title>Pseudooceanicola pacifica sp. nov., isolated from deep-sea sediment of the Pacific Ocean.</title>
        <authorList>
            <person name="Lyu L."/>
        </authorList>
    </citation>
    <scope>NUCLEOTIDE SEQUENCE [LARGE SCALE GENOMIC DNA]</scope>
    <source>
        <strain evidence="5 6">216_PA32_1</strain>
    </source>
</reference>
<feature type="binding site" evidence="4">
    <location>
        <position position="89"/>
    </location>
    <ligand>
        <name>Mg(2+)</name>
        <dbReference type="ChEBI" id="CHEBI:18420"/>
        <label>1</label>
        <note>catalytic</note>
    </ligand>
</feature>
<feature type="binding site" evidence="4">
    <location>
        <position position="92"/>
    </location>
    <ligand>
        <name>Mg(2+)</name>
        <dbReference type="ChEBI" id="CHEBI:18420"/>
        <label>1</label>
        <note>catalytic</note>
    </ligand>
</feature>
<evidence type="ECO:0000313" key="6">
    <source>
        <dbReference type="Proteomes" id="UP000443843"/>
    </source>
</evidence>
<comment type="caution">
    <text evidence="5">The sequence shown here is derived from an EMBL/GenBank/DDBJ whole genome shotgun (WGS) entry which is preliminary data.</text>
</comment>
<gene>
    <name evidence="5" type="ORF">GLS40_00830</name>
</gene>
<comment type="similarity">
    <text evidence="1">Belongs to the inositol monophosphatase superfamily.</text>
</comment>
<dbReference type="SUPFAM" id="SSF56655">
    <property type="entry name" value="Carbohydrate phosphatase"/>
    <property type="match status" value="1"/>
</dbReference>
<protein>
    <submittedName>
        <fullName evidence="5">3'(2'),5'-bisphosphate nucleotidase CysQ</fullName>
    </submittedName>
</protein>
<dbReference type="InterPro" id="IPR000760">
    <property type="entry name" value="Inositol_monophosphatase-like"/>
</dbReference>
<dbReference type="PANTHER" id="PTHR20854">
    <property type="entry name" value="INOSITOL MONOPHOSPHATASE"/>
    <property type="match status" value="1"/>
</dbReference>
<dbReference type="AlphaFoldDB" id="A0A844W175"/>
<evidence type="ECO:0000313" key="5">
    <source>
        <dbReference type="EMBL" id="MWB76561.1"/>
    </source>
</evidence>
<dbReference type="Gene3D" id="3.40.190.80">
    <property type="match status" value="1"/>
</dbReference>
<keyword evidence="3 4" id="KW-0460">Magnesium</keyword>
<dbReference type="RefSeq" id="WP_160380706.1">
    <property type="nucleotide sequence ID" value="NZ_WNXQ01000001.1"/>
</dbReference>
<dbReference type="EMBL" id="WNXQ01000001">
    <property type="protein sequence ID" value="MWB76561.1"/>
    <property type="molecule type" value="Genomic_DNA"/>
</dbReference>
<dbReference type="PRINTS" id="PR00377">
    <property type="entry name" value="IMPHPHTASES"/>
</dbReference>
<sequence length="263" mass="28216">MPASDRDTDLLLLEEAARAAGRVALTFTGPSARRWDKPDNLGPVTEADMAVNAVLEAQLTGARPDYGWLSEESTDSAARLTRDRVFIVDPIDGTRSFIEGADTWAHSIAIAERGEVVAAAVYLPVKGKLYSAAAGRGAYLNARPIRASRRDSLDGATMLAAKPNYDARHWPGGVPKVVRHYRPSLAYRLALVAEGRFDAMITLRDSWEWDIAAGELILREAGALTSDRRGGALRFNNPHPQVGGVVAAGPGLHRVILQGLGAG</sequence>
<name>A0A844W175_9RHOB</name>
<dbReference type="PROSITE" id="PS00630">
    <property type="entry name" value="IMP_2"/>
    <property type="match status" value="1"/>
</dbReference>
<keyword evidence="2 4" id="KW-0479">Metal-binding</keyword>
<dbReference type="CDD" id="cd01638">
    <property type="entry name" value="CysQ"/>
    <property type="match status" value="1"/>
</dbReference>
<proteinExistence type="inferred from homology"/>
<evidence type="ECO:0000256" key="1">
    <source>
        <dbReference type="ARBA" id="ARBA00009759"/>
    </source>
</evidence>
<dbReference type="GO" id="GO:0006020">
    <property type="term" value="P:inositol metabolic process"/>
    <property type="evidence" value="ECO:0007669"/>
    <property type="project" value="TreeGrafter"/>
</dbReference>
<accession>A0A844W175</accession>
<dbReference type="Gene3D" id="3.30.540.10">
    <property type="entry name" value="Fructose-1,6-Bisphosphatase, subunit A, domain 1"/>
    <property type="match status" value="1"/>
</dbReference>
<evidence type="ECO:0000256" key="4">
    <source>
        <dbReference type="PIRSR" id="PIRSR600760-2"/>
    </source>
</evidence>
<dbReference type="Proteomes" id="UP000443843">
    <property type="component" value="Unassembled WGS sequence"/>
</dbReference>
<organism evidence="5 6">
    <name type="scientific">Pseudooceanicola pacificus</name>
    <dbReference type="NCBI Taxonomy" id="2676438"/>
    <lineage>
        <taxon>Bacteria</taxon>
        <taxon>Pseudomonadati</taxon>
        <taxon>Pseudomonadota</taxon>
        <taxon>Alphaproteobacteria</taxon>
        <taxon>Rhodobacterales</taxon>
        <taxon>Paracoccaceae</taxon>
        <taxon>Pseudooceanicola</taxon>
    </lineage>
</organism>
<feature type="binding site" evidence="4">
    <location>
        <position position="91"/>
    </location>
    <ligand>
        <name>Mg(2+)</name>
        <dbReference type="ChEBI" id="CHEBI:18420"/>
        <label>1</label>
        <note>catalytic</note>
    </ligand>
</feature>
<feature type="binding site" evidence="4">
    <location>
        <position position="71"/>
    </location>
    <ligand>
        <name>Mg(2+)</name>
        <dbReference type="ChEBI" id="CHEBI:18420"/>
        <label>1</label>
        <note>catalytic</note>
    </ligand>
</feature>
<dbReference type="GO" id="GO:0046854">
    <property type="term" value="P:phosphatidylinositol phosphate biosynthetic process"/>
    <property type="evidence" value="ECO:0007669"/>
    <property type="project" value="InterPro"/>
</dbReference>
<comment type="cofactor">
    <cofactor evidence="4">
        <name>Mg(2+)</name>
        <dbReference type="ChEBI" id="CHEBI:18420"/>
    </cofactor>
</comment>